<feature type="binding site" evidence="5">
    <location>
        <position position="257"/>
    </location>
    <ligand>
        <name>Fe cation</name>
        <dbReference type="ChEBI" id="CHEBI:24875"/>
        <note>catalytic</note>
    </ligand>
</feature>
<feature type="binding site" evidence="5">
    <location>
        <position position="203"/>
    </location>
    <ligand>
        <name>Fe cation</name>
        <dbReference type="ChEBI" id="CHEBI:24875"/>
        <note>catalytic</note>
    </ligand>
</feature>
<evidence type="ECO:0000256" key="1">
    <source>
        <dbReference type="ARBA" id="ARBA00022723"/>
    </source>
</evidence>
<evidence type="ECO:0000256" key="4">
    <source>
        <dbReference type="ARBA" id="ARBA00023004"/>
    </source>
</evidence>
<keyword evidence="9" id="KW-1185">Reference proteome</keyword>
<keyword evidence="4 5" id="KW-0408">Iron</keyword>
<dbReference type="Gene3D" id="2.60.120.590">
    <property type="entry name" value="Alpha-ketoglutarate-dependent dioxygenase AlkB-like"/>
    <property type="match status" value="1"/>
</dbReference>
<dbReference type="PROSITE" id="PS51471">
    <property type="entry name" value="FE2OG_OXY"/>
    <property type="match status" value="1"/>
</dbReference>
<dbReference type="GO" id="GO:0035516">
    <property type="term" value="F:broad specificity oxidative DNA demethylase activity"/>
    <property type="evidence" value="ECO:0007669"/>
    <property type="project" value="TreeGrafter"/>
</dbReference>
<proteinExistence type="predicted"/>
<dbReference type="OrthoDB" id="6614653at2759"/>
<dbReference type="GO" id="GO:0008198">
    <property type="term" value="F:ferrous iron binding"/>
    <property type="evidence" value="ECO:0007669"/>
    <property type="project" value="TreeGrafter"/>
</dbReference>
<dbReference type="GO" id="GO:0005737">
    <property type="term" value="C:cytoplasm"/>
    <property type="evidence" value="ECO:0007669"/>
    <property type="project" value="TreeGrafter"/>
</dbReference>
<evidence type="ECO:0000259" key="7">
    <source>
        <dbReference type="PROSITE" id="PS51471"/>
    </source>
</evidence>
<evidence type="ECO:0000256" key="2">
    <source>
        <dbReference type="ARBA" id="ARBA00022964"/>
    </source>
</evidence>
<dbReference type="Proteomes" id="UP000594260">
    <property type="component" value="Unplaced"/>
</dbReference>
<dbReference type="GO" id="GO:0005634">
    <property type="term" value="C:nucleus"/>
    <property type="evidence" value="ECO:0007669"/>
    <property type="project" value="TreeGrafter"/>
</dbReference>
<feature type="compositionally biased region" description="Basic and acidic residues" evidence="6">
    <location>
        <begin position="275"/>
        <end position="293"/>
    </location>
</feature>
<protein>
    <recommendedName>
        <fullName evidence="7">Fe2OG dioxygenase domain-containing protein</fullName>
    </recommendedName>
</protein>
<dbReference type="GO" id="GO:0035513">
    <property type="term" value="P:oxidative RNA demethylation"/>
    <property type="evidence" value="ECO:0007669"/>
    <property type="project" value="TreeGrafter"/>
</dbReference>
<feature type="binding site" evidence="5">
    <location>
        <position position="201"/>
    </location>
    <ligand>
        <name>Fe cation</name>
        <dbReference type="ChEBI" id="CHEBI:24875"/>
        <note>catalytic</note>
    </ligand>
</feature>
<evidence type="ECO:0000313" key="8">
    <source>
        <dbReference type="EnsemblMetazoa" id="XP_022646215"/>
    </source>
</evidence>
<sequence>MSTQTEGYCLSLEEDLYKLEFKYYKARQSPPDLSQVLDVGKDAANFTWRQIEIGDNDSGINSTVKVCEVVSVPGLLLVPEAFTPEGLHRWTHRSLLDFPERPNVTNLETLPASVTRRIGESRVLNVVLDVELRKKLRWTTLGYHHDWNSKVYDLANYTTFPSDLARCAAVFAEQVAGYAYEYQAEAAIVNYYPVGTTLSGHVDHSEEDLSAPLVSISLGCTAIFLIGGTERSTRPTPIFLRHGDVALMTGASRLAYHGVPRVFIEKGSFRNRHFDDSSQCRTTGKWETDAEHTSDEDEQLDQSVECKESICFSYLKKNRININIRQVHKPDI</sequence>
<dbReference type="PANTHER" id="PTHR16557">
    <property type="entry name" value="ALKYLATED DNA REPAIR PROTEIN ALKB-RELATED"/>
    <property type="match status" value="1"/>
</dbReference>
<dbReference type="Pfam" id="PF13532">
    <property type="entry name" value="2OG-FeII_Oxy_2"/>
    <property type="match status" value="1"/>
</dbReference>
<feature type="domain" description="Fe2OG dioxygenase" evidence="7">
    <location>
        <begin position="183"/>
        <end position="328"/>
    </location>
</feature>
<dbReference type="InParanoid" id="A0A7M7J4Y3"/>
<dbReference type="InterPro" id="IPR037151">
    <property type="entry name" value="AlkB-like_sf"/>
</dbReference>
<dbReference type="InterPro" id="IPR005123">
    <property type="entry name" value="Oxoglu/Fe-dep_dioxygenase_dom"/>
</dbReference>
<dbReference type="KEGG" id="vde:111243989"/>
<accession>A0A7M7J4Y3</accession>
<dbReference type="EnsemblMetazoa" id="XM_022790480">
    <property type="protein sequence ID" value="XP_022646215"/>
    <property type="gene ID" value="LOC111243989"/>
</dbReference>
<feature type="region of interest" description="Disordered" evidence="6">
    <location>
        <begin position="275"/>
        <end position="299"/>
    </location>
</feature>
<organism evidence="8 9">
    <name type="scientific">Varroa destructor</name>
    <name type="common">Honeybee mite</name>
    <dbReference type="NCBI Taxonomy" id="109461"/>
    <lineage>
        <taxon>Eukaryota</taxon>
        <taxon>Metazoa</taxon>
        <taxon>Ecdysozoa</taxon>
        <taxon>Arthropoda</taxon>
        <taxon>Chelicerata</taxon>
        <taxon>Arachnida</taxon>
        <taxon>Acari</taxon>
        <taxon>Parasitiformes</taxon>
        <taxon>Mesostigmata</taxon>
        <taxon>Gamasina</taxon>
        <taxon>Dermanyssoidea</taxon>
        <taxon>Varroidae</taxon>
        <taxon>Varroa</taxon>
    </lineage>
</organism>
<dbReference type="RefSeq" id="XP_022646215.1">
    <property type="nucleotide sequence ID" value="XM_022790480.1"/>
</dbReference>
<keyword evidence="2" id="KW-0223">Dioxygenase</keyword>
<dbReference type="GeneID" id="111243989"/>
<dbReference type="InterPro" id="IPR004574">
    <property type="entry name" value="Alkb"/>
</dbReference>
<dbReference type="SUPFAM" id="SSF51197">
    <property type="entry name" value="Clavaminate synthase-like"/>
    <property type="match status" value="1"/>
</dbReference>
<comment type="cofactor">
    <cofactor evidence="5">
        <name>Fe(2+)</name>
        <dbReference type="ChEBI" id="CHEBI:29033"/>
    </cofactor>
    <text evidence="5">Binds 1 Fe(2+) ion per subunit.</text>
</comment>
<evidence type="ECO:0000256" key="3">
    <source>
        <dbReference type="ARBA" id="ARBA00023002"/>
    </source>
</evidence>
<keyword evidence="3" id="KW-0560">Oxidoreductase</keyword>
<evidence type="ECO:0000313" key="9">
    <source>
        <dbReference type="Proteomes" id="UP000594260"/>
    </source>
</evidence>
<name>A0A7M7J4Y3_VARDE</name>
<keyword evidence="1 5" id="KW-0479">Metal-binding</keyword>
<dbReference type="FunCoup" id="A0A7M7J4Y3">
    <property type="interactions" value="2183"/>
</dbReference>
<evidence type="ECO:0000256" key="5">
    <source>
        <dbReference type="PIRSR" id="PIRSR604574-2"/>
    </source>
</evidence>
<dbReference type="InterPro" id="IPR027450">
    <property type="entry name" value="AlkB-like"/>
</dbReference>
<dbReference type="GO" id="GO:0035515">
    <property type="term" value="F:oxidative RNA demethylase activity"/>
    <property type="evidence" value="ECO:0007669"/>
    <property type="project" value="TreeGrafter"/>
</dbReference>
<evidence type="ECO:0000256" key="6">
    <source>
        <dbReference type="SAM" id="MobiDB-lite"/>
    </source>
</evidence>
<dbReference type="PANTHER" id="PTHR16557:SF2">
    <property type="entry name" value="NUCLEIC ACID DIOXYGENASE ALKBH1"/>
    <property type="match status" value="1"/>
</dbReference>
<dbReference type="CTD" id="2768870"/>
<reference evidence="8" key="1">
    <citation type="submission" date="2021-01" db="UniProtKB">
        <authorList>
            <consortium name="EnsemblMetazoa"/>
        </authorList>
    </citation>
    <scope>IDENTIFICATION</scope>
</reference>
<dbReference type="AlphaFoldDB" id="A0A7M7J4Y3"/>
<dbReference type="OMA" id="YKRRDPP"/>